<name>A0A450S2Z8_9GAMM</name>
<evidence type="ECO:0000259" key="1">
    <source>
        <dbReference type="Pfam" id="PF08241"/>
    </source>
</evidence>
<sequence>MLFEHRIPDLPAIPTSRYALNYDRYLRERRSRKESFCQEVGHETKGPNALEVSGGWGYTGIDVLLRSPGLCLKVLAEHPVACQIGLRNALEASVEDRCTFIIGSEEHIPLADQTVDMAVSTNRLHRWERPLDVIREMVRVTRRGGIVWINDLRRDPDEFIVEYVIRELRRDTSDFGSFALDRFVRSWRSSYSPGEMERMLQPARFDTVLIMEDGALAQTIRIDT</sequence>
<reference evidence="2" key="1">
    <citation type="submission" date="2019-02" db="EMBL/GenBank/DDBJ databases">
        <authorList>
            <person name="Gruber-Vodicka R. H."/>
            <person name="Seah K. B. B."/>
        </authorList>
    </citation>
    <scope>NUCLEOTIDE SEQUENCE</scope>
    <source>
        <strain evidence="2">BECK_DK47</strain>
    </source>
</reference>
<dbReference type="GO" id="GO:0008757">
    <property type="term" value="F:S-adenosylmethionine-dependent methyltransferase activity"/>
    <property type="evidence" value="ECO:0007669"/>
    <property type="project" value="InterPro"/>
</dbReference>
<organism evidence="2">
    <name type="scientific">Candidatus Kentrum sp. DK</name>
    <dbReference type="NCBI Taxonomy" id="2126562"/>
    <lineage>
        <taxon>Bacteria</taxon>
        <taxon>Pseudomonadati</taxon>
        <taxon>Pseudomonadota</taxon>
        <taxon>Gammaproteobacteria</taxon>
        <taxon>Candidatus Kentrum</taxon>
    </lineage>
</organism>
<gene>
    <name evidence="2" type="ORF">BECKDK2373B_GA0170837_101214</name>
</gene>
<protein>
    <submittedName>
        <fullName evidence="2">Ubiquinone/menaquinone biosynthesis C-methylase UbiE</fullName>
    </submittedName>
</protein>
<evidence type="ECO:0000313" key="2">
    <source>
        <dbReference type="EMBL" id="VFJ46047.1"/>
    </source>
</evidence>
<keyword evidence="2" id="KW-0489">Methyltransferase</keyword>
<keyword evidence="2" id="KW-0808">Transferase</keyword>
<dbReference type="InterPro" id="IPR013216">
    <property type="entry name" value="Methyltransf_11"/>
</dbReference>
<dbReference type="AlphaFoldDB" id="A0A450S2Z8"/>
<dbReference type="GO" id="GO:0032259">
    <property type="term" value="P:methylation"/>
    <property type="evidence" value="ECO:0007669"/>
    <property type="project" value="UniProtKB-KW"/>
</dbReference>
<dbReference type="EMBL" id="CAADEX010000012">
    <property type="protein sequence ID" value="VFJ46047.1"/>
    <property type="molecule type" value="Genomic_DNA"/>
</dbReference>
<dbReference type="InterPro" id="IPR029063">
    <property type="entry name" value="SAM-dependent_MTases_sf"/>
</dbReference>
<accession>A0A450S2Z8</accession>
<dbReference type="SUPFAM" id="SSF53335">
    <property type="entry name" value="S-adenosyl-L-methionine-dependent methyltransferases"/>
    <property type="match status" value="1"/>
</dbReference>
<keyword evidence="2" id="KW-0830">Ubiquinone</keyword>
<dbReference type="Gene3D" id="3.40.50.150">
    <property type="entry name" value="Vaccinia Virus protein VP39"/>
    <property type="match status" value="1"/>
</dbReference>
<proteinExistence type="predicted"/>
<feature type="domain" description="Methyltransferase type 11" evidence="1">
    <location>
        <begin position="91"/>
        <end position="149"/>
    </location>
</feature>
<dbReference type="Pfam" id="PF08241">
    <property type="entry name" value="Methyltransf_11"/>
    <property type="match status" value="1"/>
</dbReference>